<dbReference type="InParanoid" id="A0A2H3CHW6"/>
<dbReference type="InterPro" id="IPR040521">
    <property type="entry name" value="KDZ"/>
</dbReference>
<proteinExistence type="predicted"/>
<dbReference type="EMBL" id="KZ293714">
    <property type="protein sequence ID" value="PBK82661.1"/>
    <property type="molecule type" value="Genomic_DNA"/>
</dbReference>
<name>A0A2H3CHW6_ARMGA</name>
<dbReference type="AlphaFoldDB" id="A0A2H3CHW6"/>
<evidence type="ECO:0000259" key="1">
    <source>
        <dbReference type="Pfam" id="PF18803"/>
    </source>
</evidence>
<protein>
    <recommendedName>
        <fullName evidence="1">CxC2-like cysteine cluster KDZ transposase-associated domain-containing protein</fullName>
    </recommendedName>
</protein>
<reference evidence="3" key="1">
    <citation type="journal article" date="2017" name="Nat. Ecol. Evol.">
        <title>Genome expansion and lineage-specific genetic innovations in the forest pathogenic fungi Armillaria.</title>
        <authorList>
            <person name="Sipos G."/>
            <person name="Prasanna A.N."/>
            <person name="Walter M.C."/>
            <person name="O'Connor E."/>
            <person name="Balint B."/>
            <person name="Krizsan K."/>
            <person name="Kiss B."/>
            <person name="Hess J."/>
            <person name="Varga T."/>
            <person name="Slot J."/>
            <person name="Riley R."/>
            <person name="Boka B."/>
            <person name="Rigling D."/>
            <person name="Barry K."/>
            <person name="Lee J."/>
            <person name="Mihaltcheva S."/>
            <person name="LaButti K."/>
            <person name="Lipzen A."/>
            <person name="Waldron R."/>
            <person name="Moloney N.M."/>
            <person name="Sperisen C."/>
            <person name="Kredics L."/>
            <person name="Vagvoelgyi C."/>
            <person name="Patrignani A."/>
            <person name="Fitzpatrick D."/>
            <person name="Nagy I."/>
            <person name="Doyle S."/>
            <person name="Anderson J.B."/>
            <person name="Grigoriev I.V."/>
            <person name="Gueldener U."/>
            <person name="Muensterkoetter M."/>
            <person name="Nagy L.G."/>
        </authorList>
    </citation>
    <scope>NUCLEOTIDE SEQUENCE [LARGE SCALE GENOMIC DNA]</scope>
    <source>
        <strain evidence="3">Ar21-2</strain>
    </source>
</reference>
<gene>
    <name evidence="2" type="ORF">ARMGADRAFT_1038449</name>
</gene>
<sequence length="611" mass="69593">MKLWLKSYSTTLKSKEARECQQQNVDVWENVTEVEIPEVLGAKRYVNLERESPSPGFKEEYLRELLRAEGRTGVDVEQCPTCASVAAEDQDWDAMLVIKCDECGAAYAFALHQGTFFEDSMLIEHGLRVQLEHTTMKLPWTSVVALTVFPYEFNASGLTGIQRPWSCATMEVLKHFHTLMLARKVSAYEYYRGLNHMMDNTKVDLSKGTHSEWYRNDGDWKTTMPKEEKFVHRPVLAVDANFRMSSHDTSSVEADPGLHMGLAYFVDHEDYLAHVQKYTSQKDPGVAQTNGKGVEWTWDDMNTCTSSMKEMGPRARHDTINDQFGGHNWRKITSTGDLLHVKLEQATVQVAKQLAVHIAFTESLLMDKRWAQEWTRLVEAWESNYKASNPYFKEAKSASIGMGLLIEDTQSDVEHKSMMLPSALTVDQRMEGCKSGVVKIEEDLCKAQCLDALDVVQGIIQVQCDSYAYCDRNIAIVKYNTVRAALLCLRGARDWEKKLRVLTKANVSNIEGAVFTIDDGTEPDTICYCKKKTATQQVVAEGEGFQAVSWIWTMEGSFDGMEDKEMNTVVCVEWLKSHAWMLQWCEELLMVKTEMRRILLSLERNASDWEG</sequence>
<keyword evidence="3" id="KW-1185">Reference proteome</keyword>
<feature type="domain" description="CxC2-like cysteine cluster KDZ transposase-associated" evidence="1">
    <location>
        <begin position="161"/>
        <end position="201"/>
    </location>
</feature>
<dbReference type="Pfam" id="PF18803">
    <property type="entry name" value="CxC2"/>
    <property type="match status" value="1"/>
</dbReference>
<dbReference type="OrthoDB" id="3232711at2759"/>
<evidence type="ECO:0000313" key="2">
    <source>
        <dbReference type="EMBL" id="PBK82661.1"/>
    </source>
</evidence>
<dbReference type="Pfam" id="PF18758">
    <property type="entry name" value="KDZ"/>
    <property type="match status" value="1"/>
</dbReference>
<dbReference type="Proteomes" id="UP000217790">
    <property type="component" value="Unassembled WGS sequence"/>
</dbReference>
<organism evidence="2 3">
    <name type="scientific">Armillaria gallica</name>
    <name type="common">Bulbous honey fungus</name>
    <name type="synonym">Armillaria bulbosa</name>
    <dbReference type="NCBI Taxonomy" id="47427"/>
    <lineage>
        <taxon>Eukaryota</taxon>
        <taxon>Fungi</taxon>
        <taxon>Dikarya</taxon>
        <taxon>Basidiomycota</taxon>
        <taxon>Agaricomycotina</taxon>
        <taxon>Agaricomycetes</taxon>
        <taxon>Agaricomycetidae</taxon>
        <taxon>Agaricales</taxon>
        <taxon>Marasmiineae</taxon>
        <taxon>Physalacriaceae</taxon>
        <taxon>Armillaria</taxon>
    </lineage>
</organism>
<accession>A0A2H3CHW6</accession>
<evidence type="ECO:0000313" key="3">
    <source>
        <dbReference type="Proteomes" id="UP000217790"/>
    </source>
</evidence>
<dbReference type="STRING" id="47427.A0A2H3CHW6"/>
<dbReference type="InterPro" id="IPR041457">
    <property type="entry name" value="CxC2_KDZ-assoc"/>
</dbReference>